<evidence type="ECO:0000259" key="2">
    <source>
        <dbReference type="Pfam" id="PF18662"/>
    </source>
</evidence>
<sequence length="613" mass="68676">MNDAVKVYTKEEFNTEEPYQFLFEHRDSGFTYMQLYNELNANAEKVGFKRFGTMVKAYFNQHGDRKGGINSVVNNLTNFRDQPIELFTGYWIADDEGIVRRNDSQGMDIACVHPILPVQRLINIDDGTVRLKLMFRRDYKGWKEVVANKSTLFSSKEIKRLADKDISVSDKNASYLVEYLQDIEDLNHNTIPEFQSVSHLGWTSNGLFSPYMDNLEFDGLDNFRKVFDAVHSCGSYNLWLEATKTVRKTNSVARIALAAAFASVVIKAIGKLNFIVHFWGGSGTGKTVAQFLAASVWADPNDGAGFVQTFNASLVGLEQLASFVNNLPLILDEFQLVKDKKSFEQTVYMLCEGIGKTRGAKTGGLQKTPTWKNCIITSGESPITHAASGGGAVNRIIEIECREMLFDDAVELLDVIRANYGHAGKLFMGFMSADQSKEKAINLYKRFYREMGTASTEKQTMAAAIILTADALATEWIFCDGRGLTVDDIEPYLRTKESVDVGARGYEYIHDFYVSNSAKFEANTDPCFGSVAGDEVRFIKSVFERVCEEGGYNPKALLSWLDQAGRLSKGRDSLYKSAKVNGKASRCACINMAEEMYKPDEFITVDDEELPFK</sequence>
<reference evidence="3 4" key="1">
    <citation type="submission" date="2018-08" db="EMBL/GenBank/DDBJ databases">
        <title>A genome reference for cultivated species of the human gut microbiota.</title>
        <authorList>
            <person name="Zou Y."/>
            <person name="Xue W."/>
            <person name="Luo G."/>
        </authorList>
    </citation>
    <scope>NUCLEOTIDE SEQUENCE [LARGE SCALE GENOMIC DNA]</scope>
    <source>
        <strain evidence="3 4">TM09-12</strain>
    </source>
</reference>
<gene>
    <name evidence="3" type="ORF">DXD79_07350</name>
</gene>
<comment type="caution">
    <text evidence="3">The sequence shown here is derived from an EMBL/GenBank/DDBJ whole genome shotgun (WGS) entry which is preliminary data.</text>
</comment>
<dbReference type="Pfam" id="PF06048">
    <property type="entry name" value="DUF927"/>
    <property type="match status" value="1"/>
</dbReference>
<evidence type="ECO:0000313" key="4">
    <source>
        <dbReference type="Proteomes" id="UP000263014"/>
    </source>
</evidence>
<dbReference type="Pfam" id="PF18662">
    <property type="entry name" value="HTH_56"/>
    <property type="match status" value="1"/>
</dbReference>
<dbReference type="InterPro" id="IPR040538">
    <property type="entry name" value="Cch_HTH"/>
</dbReference>
<dbReference type="RefSeq" id="WP_118033100.1">
    <property type="nucleotide sequence ID" value="NZ_QSON01000003.1"/>
</dbReference>
<protein>
    <submittedName>
        <fullName evidence="3">DUF927 domain-containing protein</fullName>
    </submittedName>
</protein>
<organism evidence="3 4">
    <name type="scientific">Hungatella hathewayi</name>
    <dbReference type="NCBI Taxonomy" id="154046"/>
    <lineage>
        <taxon>Bacteria</taxon>
        <taxon>Bacillati</taxon>
        <taxon>Bacillota</taxon>
        <taxon>Clostridia</taxon>
        <taxon>Lachnospirales</taxon>
        <taxon>Lachnospiraceae</taxon>
        <taxon>Hungatella</taxon>
    </lineage>
</organism>
<feature type="domain" description="Cch helix turn helix" evidence="2">
    <location>
        <begin position="500"/>
        <end position="594"/>
    </location>
</feature>
<dbReference type="Proteomes" id="UP000263014">
    <property type="component" value="Unassembled WGS sequence"/>
</dbReference>
<dbReference type="EMBL" id="QSON01000003">
    <property type="protein sequence ID" value="RGJ05836.1"/>
    <property type="molecule type" value="Genomic_DNA"/>
</dbReference>
<evidence type="ECO:0000313" key="3">
    <source>
        <dbReference type="EMBL" id="RGJ05836.1"/>
    </source>
</evidence>
<feature type="domain" description="DUF927" evidence="1">
    <location>
        <begin position="105"/>
        <end position="368"/>
    </location>
</feature>
<dbReference type="AlphaFoldDB" id="A0A374PA98"/>
<accession>A0A374PA98</accession>
<name>A0A374PA98_9FIRM</name>
<proteinExistence type="predicted"/>
<evidence type="ECO:0000259" key="1">
    <source>
        <dbReference type="Pfam" id="PF06048"/>
    </source>
</evidence>
<dbReference type="InterPro" id="IPR009270">
    <property type="entry name" value="DUF927"/>
</dbReference>